<evidence type="ECO:0000313" key="1">
    <source>
        <dbReference type="EMBL" id="KAK2873094.1"/>
    </source>
</evidence>
<evidence type="ECO:0000313" key="2">
    <source>
        <dbReference type="Proteomes" id="UP001187343"/>
    </source>
</evidence>
<protein>
    <submittedName>
        <fullName evidence="1">Uncharacterized protein</fullName>
    </submittedName>
</protein>
<dbReference type="AlphaFoldDB" id="A0AA88TFS4"/>
<sequence length="71" mass="7779">MSSRSPTIVKMKRDKAGGIQDSLSREFLASSSHSAIQLRGEIEASRHSGASQTFYNLPIRVDCILEAGTRQ</sequence>
<keyword evidence="2" id="KW-1185">Reference proteome</keyword>
<name>A0AA88TFS4_9TELE</name>
<comment type="caution">
    <text evidence="1">The sequence shown here is derived from an EMBL/GenBank/DDBJ whole genome shotgun (WGS) entry which is preliminary data.</text>
</comment>
<reference evidence="1" key="1">
    <citation type="submission" date="2023-08" db="EMBL/GenBank/DDBJ databases">
        <title>Chromosome-level Genome Assembly of mud carp (Cirrhinus molitorella).</title>
        <authorList>
            <person name="Liu H."/>
        </authorList>
    </citation>
    <scope>NUCLEOTIDE SEQUENCE</scope>
    <source>
        <strain evidence="1">Prfri</strain>
        <tissue evidence="1">Muscle</tissue>
    </source>
</reference>
<accession>A0AA88TFS4</accession>
<proteinExistence type="predicted"/>
<gene>
    <name evidence="1" type="ORF">Q8A67_022991</name>
</gene>
<dbReference type="Proteomes" id="UP001187343">
    <property type="component" value="Unassembled WGS sequence"/>
</dbReference>
<organism evidence="1 2">
    <name type="scientific">Cirrhinus molitorella</name>
    <name type="common">mud carp</name>
    <dbReference type="NCBI Taxonomy" id="172907"/>
    <lineage>
        <taxon>Eukaryota</taxon>
        <taxon>Metazoa</taxon>
        <taxon>Chordata</taxon>
        <taxon>Craniata</taxon>
        <taxon>Vertebrata</taxon>
        <taxon>Euteleostomi</taxon>
        <taxon>Actinopterygii</taxon>
        <taxon>Neopterygii</taxon>
        <taxon>Teleostei</taxon>
        <taxon>Ostariophysi</taxon>
        <taxon>Cypriniformes</taxon>
        <taxon>Cyprinidae</taxon>
        <taxon>Labeoninae</taxon>
        <taxon>Labeonini</taxon>
        <taxon>Cirrhinus</taxon>
    </lineage>
</organism>
<dbReference type="EMBL" id="JAUYZG010000022">
    <property type="protein sequence ID" value="KAK2873094.1"/>
    <property type="molecule type" value="Genomic_DNA"/>
</dbReference>